<dbReference type="Proteomes" id="UP000702209">
    <property type="component" value="Unassembled WGS sequence"/>
</dbReference>
<accession>A0ABS0D475</accession>
<organism evidence="1 2">
    <name type="scientific">Nocardia amamiensis</name>
    <dbReference type="NCBI Taxonomy" id="404578"/>
    <lineage>
        <taxon>Bacteria</taxon>
        <taxon>Bacillati</taxon>
        <taxon>Actinomycetota</taxon>
        <taxon>Actinomycetes</taxon>
        <taxon>Mycobacteriales</taxon>
        <taxon>Nocardiaceae</taxon>
        <taxon>Nocardia</taxon>
    </lineage>
</organism>
<name>A0ABS0D475_9NOCA</name>
<evidence type="ECO:0000313" key="2">
    <source>
        <dbReference type="Proteomes" id="UP000702209"/>
    </source>
</evidence>
<comment type="caution">
    <text evidence="1">The sequence shown here is derived from an EMBL/GenBank/DDBJ whole genome shotgun (WGS) entry which is preliminary data.</text>
</comment>
<dbReference type="EMBL" id="JADLQX010000057">
    <property type="protein sequence ID" value="MBF6302792.1"/>
    <property type="molecule type" value="Genomic_DNA"/>
</dbReference>
<evidence type="ECO:0000313" key="1">
    <source>
        <dbReference type="EMBL" id="MBF6302792.1"/>
    </source>
</evidence>
<keyword evidence="2" id="KW-1185">Reference proteome</keyword>
<proteinExistence type="predicted"/>
<reference evidence="1 2" key="1">
    <citation type="submission" date="2020-10" db="EMBL/GenBank/DDBJ databases">
        <title>Identification of Nocardia species via Next-generation sequencing and recognition of intraspecies genetic diversity.</title>
        <authorList>
            <person name="Li P."/>
            <person name="Li P."/>
            <person name="Lu B."/>
        </authorList>
    </citation>
    <scope>NUCLEOTIDE SEQUENCE [LARGE SCALE GENOMIC DNA]</scope>
    <source>
        <strain evidence="1 2">BJ06-0157</strain>
    </source>
</reference>
<protein>
    <recommendedName>
        <fullName evidence="3">DUF1918 domain-containing protein</fullName>
    </recommendedName>
</protein>
<sequence>MGQVGDKVLLVAGGVSVFEVLELQDDTHAPVESVLDAPGRYPFSVRTDALVPAPDA</sequence>
<gene>
    <name evidence="1" type="ORF">IU459_35450</name>
</gene>
<evidence type="ECO:0008006" key="3">
    <source>
        <dbReference type="Google" id="ProtNLM"/>
    </source>
</evidence>
<dbReference type="RefSeq" id="WP_195133975.1">
    <property type="nucleotide sequence ID" value="NZ_JADLQX010000057.1"/>
</dbReference>